<feature type="region of interest" description="Disordered" evidence="1">
    <location>
        <begin position="465"/>
        <end position="497"/>
    </location>
</feature>
<feature type="compositionally biased region" description="Basic residues" evidence="1">
    <location>
        <begin position="348"/>
        <end position="358"/>
    </location>
</feature>
<evidence type="ECO:0000256" key="1">
    <source>
        <dbReference type="SAM" id="MobiDB-lite"/>
    </source>
</evidence>
<evidence type="ECO:0000313" key="4">
    <source>
        <dbReference type="WBParaSite" id="Pan_g22192.t1"/>
    </source>
</evidence>
<accession>A0A7E4VN63</accession>
<keyword evidence="2" id="KW-0812">Transmembrane</keyword>
<name>A0A7E4VN63_PANRE</name>
<feature type="compositionally biased region" description="Polar residues" evidence="1">
    <location>
        <begin position="305"/>
        <end position="318"/>
    </location>
</feature>
<keyword evidence="3" id="KW-1185">Reference proteome</keyword>
<feature type="transmembrane region" description="Helical" evidence="2">
    <location>
        <begin position="182"/>
        <end position="206"/>
    </location>
</feature>
<evidence type="ECO:0000313" key="3">
    <source>
        <dbReference type="Proteomes" id="UP000492821"/>
    </source>
</evidence>
<reference evidence="3" key="1">
    <citation type="journal article" date="2013" name="Genetics">
        <title>The draft genome and transcriptome of Panagrellus redivivus are shaped by the harsh demands of a free-living lifestyle.</title>
        <authorList>
            <person name="Srinivasan J."/>
            <person name="Dillman A.R."/>
            <person name="Macchietto M.G."/>
            <person name="Heikkinen L."/>
            <person name="Lakso M."/>
            <person name="Fracchia K.M."/>
            <person name="Antoshechkin I."/>
            <person name="Mortazavi A."/>
            <person name="Wong G."/>
            <person name="Sternberg P.W."/>
        </authorList>
    </citation>
    <scope>NUCLEOTIDE SEQUENCE [LARGE SCALE GENOMIC DNA]</scope>
    <source>
        <strain evidence="3">MT8872</strain>
    </source>
</reference>
<dbReference type="Proteomes" id="UP000492821">
    <property type="component" value="Unassembled WGS sequence"/>
</dbReference>
<feature type="compositionally biased region" description="Basic and acidic residues" evidence="1">
    <location>
        <begin position="218"/>
        <end position="234"/>
    </location>
</feature>
<proteinExistence type="predicted"/>
<feature type="compositionally biased region" description="Pro residues" evidence="1">
    <location>
        <begin position="486"/>
        <end position="497"/>
    </location>
</feature>
<keyword evidence="2" id="KW-1133">Transmembrane helix</keyword>
<feature type="region of interest" description="Disordered" evidence="1">
    <location>
        <begin position="216"/>
        <end position="369"/>
    </location>
</feature>
<reference evidence="4" key="2">
    <citation type="submission" date="2020-10" db="UniProtKB">
        <authorList>
            <consortium name="WormBaseParasite"/>
        </authorList>
    </citation>
    <scope>IDENTIFICATION</scope>
</reference>
<dbReference type="WBParaSite" id="Pan_g22192.t1">
    <property type="protein sequence ID" value="Pan_g22192.t1"/>
    <property type="gene ID" value="Pan_g22192"/>
</dbReference>
<dbReference type="AlphaFoldDB" id="A0A7E4VN63"/>
<sequence length="497" mass="54402">MWHPSARWILFAAIISVFVPIYSKARPSKHYYQTGDDVVHVDHNGSGHFVLTGTSIGVRFPEACPGAAFTICYKTTYNFPRSLLCPTGFATMHVHSEGSTLAVNNEIVDTITIKNNQNYISNNKLISAPFEYEIDSSLEISFVNLHCAIELTGVTIIRNPDQITESAAEGKKDLNDAYNGSIAIYVIVAVFFGLLILVAIALSIWFCKFDPPVKKQKKEKEEKSKSKSKSESKSKSKSASKSKSKSEKVIGTKSKSAKEGDKKSDSLVPDKSKKSEKAIVSETSEKTSKSTTSIKSRPKYVAPTVPTNSNSKSASKQTVVVPAQNPKTPPVLLEPSDVVELMDETQKSSKKSKSKKSTSKPSTEIKNPPKAFIVVKSKEKTKSVDSACCTIPSGSAVKTPSPVDTTTILSEKLQQEEKLIEKSNRMVKTIRFTKPNDAREDERLARLAKINYGIPLSEKEAAAIGRVNLPEQSTQQESGFGEPSKPKPITPPNEDPK</sequence>
<organism evidence="3 4">
    <name type="scientific">Panagrellus redivivus</name>
    <name type="common">Microworm</name>
    <dbReference type="NCBI Taxonomy" id="6233"/>
    <lineage>
        <taxon>Eukaryota</taxon>
        <taxon>Metazoa</taxon>
        <taxon>Ecdysozoa</taxon>
        <taxon>Nematoda</taxon>
        <taxon>Chromadorea</taxon>
        <taxon>Rhabditida</taxon>
        <taxon>Tylenchina</taxon>
        <taxon>Panagrolaimomorpha</taxon>
        <taxon>Panagrolaimoidea</taxon>
        <taxon>Panagrolaimidae</taxon>
        <taxon>Panagrellus</taxon>
    </lineage>
</organism>
<protein>
    <submittedName>
        <fullName evidence="4">ZP domain-containing protein</fullName>
    </submittedName>
</protein>
<feature type="compositionally biased region" description="Basic and acidic residues" evidence="1">
    <location>
        <begin position="244"/>
        <end position="288"/>
    </location>
</feature>
<feature type="transmembrane region" description="Helical" evidence="2">
    <location>
        <begin position="6"/>
        <end position="23"/>
    </location>
</feature>
<evidence type="ECO:0000256" key="2">
    <source>
        <dbReference type="SAM" id="Phobius"/>
    </source>
</evidence>
<keyword evidence="2" id="KW-0472">Membrane</keyword>